<dbReference type="GO" id="GO:0016020">
    <property type="term" value="C:membrane"/>
    <property type="evidence" value="ECO:0007669"/>
    <property type="project" value="UniProtKB-SubCell"/>
</dbReference>
<feature type="transmembrane region" description="Helical" evidence="2">
    <location>
        <begin position="69"/>
        <end position="93"/>
    </location>
</feature>
<feature type="transmembrane region" description="Helical" evidence="2">
    <location>
        <begin position="224"/>
        <end position="243"/>
    </location>
</feature>
<keyword evidence="2" id="KW-0472">Membrane</keyword>
<feature type="transmembrane region" description="Helical" evidence="2">
    <location>
        <begin position="414"/>
        <end position="431"/>
    </location>
</feature>
<protein>
    <submittedName>
        <fullName evidence="4">(pine wood nematode) hypothetical protein</fullName>
    </submittedName>
    <submittedName>
        <fullName evidence="8">MFS domain-containing protein</fullName>
    </submittedName>
</protein>
<evidence type="ECO:0000256" key="2">
    <source>
        <dbReference type="SAM" id="Phobius"/>
    </source>
</evidence>
<evidence type="ECO:0000313" key="6">
    <source>
        <dbReference type="Proteomes" id="UP000095284"/>
    </source>
</evidence>
<feature type="transmembrane region" description="Helical" evidence="2">
    <location>
        <begin position="189"/>
        <end position="212"/>
    </location>
</feature>
<dbReference type="OrthoDB" id="2985014at2759"/>
<feature type="transmembrane region" description="Helical" evidence="2">
    <location>
        <begin position="346"/>
        <end position="367"/>
    </location>
</feature>
<feature type="transmembrane region" description="Helical" evidence="2">
    <location>
        <begin position="485"/>
        <end position="505"/>
    </location>
</feature>
<accession>A0A1I7SF71</accession>
<feature type="transmembrane region" description="Helical" evidence="2">
    <location>
        <begin position="388"/>
        <end position="408"/>
    </location>
</feature>
<dbReference type="Proteomes" id="UP000659654">
    <property type="component" value="Unassembled WGS sequence"/>
</dbReference>
<dbReference type="EMBL" id="CAJFCV020000006">
    <property type="protein sequence ID" value="CAG9130499.1"/>
    <property type="molecule type" value="Genomic_DNA"/>
</dbReference>
<feature type="transmembrane region" description="Helical" evidence="2">
    <location>
        <begin position="255"/>
        <end position="275"/>
    </location>
</feature>
<dbReference type="InterPro" id="IPR036259">
    <property type="entry name" value="MFS_trans_sf"/>
</dbReference>
<comment type="subcellular location">
    <subcellularLocation>
        <location evidence="1">Membrane</location>
        <topology evidence="1">Multi-pass membrane protein</topology>
    </subcellularLocation>
</comment>
<dbReference type="AlphaFoldDB" id="A0A1I7SF71"/>
<keyword evidence="2" id="KW-0812">Transmembrane</keyword>
<evidence type="ECO:0000256" key="1">
    <source>
        <dbReference type="ARBA" id="ARBA00004141"/>
    </source>
</evidence>
<evidence type="ECO:0000259" key="3">
    <source>
        <dbReference type="PROSITE" id="PS50850"/>
    </source>
</evidence>
<name>A0A1I7SF71_BURXY</name>
<organism evidence="6 8">
    <name type="scientific">Bursaphelenchus xylophilus</name>
    <name type="common">Pinewood nematode worm</name>
    <name type="synonym">Aphelenchoides xylophilus</name>
    <dbReference type="NCBI Taxonomy" id="6326"/>
    <lineage>
        <taxon>Eukaryota</taxon>
        <taxon>Metazoa</taxon>
        <taxon>Ecdysozoa</taxon>
        <taxon>Nematoda</taxon>
        <taxon>Chromadorea</taxon>
        <taxon>Rhabditida</taxon>
        <taxon>Tylenchina</taxon>
        <taxon>Tylenchomorpha</taxon>
        <taxon>Aphelenchoidea</taxon>
        <taxon>Aphelenchoididae</taxon>
        <taxon>Bursaphelenchus</taxon>
    </lineage>
</organism>
<proteinExistence type="predicted"/>
<dbReference type="WBParaSite" id="BXY_1168300.1">
    <property type="protein sequence ID" value="BXY_1168300.1"/>
    <property type="gene ID" value="BXY_1168300"/>
</dbReference>
<keyword evidence="2" id="KW-1133">Transmembrane helix</keyword>
<reference evidence="8" key="1">
    <citation type="submission" date="2016-11" db="UniProtKB">
        <authorList>
            <consortium name="WormBaseParasite"/>
        </authorList>
    </citation>
    <scope>IDENTIFICATION</scope>
</reference>
<evidence type="ECO:0000313" key="5">
    <source>
        <dbReference type="EMBL" id="CAG9130499.1"/>
    </source>
</evidence>
<keyword evidence="7" id="KW-1185">Reference proteome</keyword>
<gene>
    <name evidence="4" type="ORF">BXYJ_LOCUS14698</name>
</gene>
<feature type="transmembrane region" description="Helical" evidence="2">
    <location>
        <begin position="317"/>
        <end position="334"/>
    </location>
</feature>
<dbReference type="InterPro" id="IPR011701">
    <property type="entry name" value="MFS"/>
</dbReference>
<dbReference type="Proteomes" id="UP000582659">
    <property type="component" value="Unassembled WGS sequence"/>
</dbReference>
<dbReference type="InterPro" id="IPR020846">
    <property type="entry name" value="MFS_dom"/>
</dbReference>
<dbReference type="EMBL" id="CAJFDI010000006">
    <property type="protein sequence ID" value="CAD5234607.1"/>
    <property type="molecule type" value="Genomic_DNA"/>
</dbReference>
<evidence type="ECO:0000313" key="7">
    <source>
        <dbReference type="Proteomes" id="UP000659654"/>
    </source>
</evidence>
<feature type="transmembrane region" description="Helical" evidence="2">
    <location>
        <begin position="166"/>
        <end position="183"/>
    </location>
</feature>
<feature type="transmembrane region" description="Helical" evidence="2">
    <location>
        <begin position="135"/>
        <end position="154"/>
    </location>
</feature>
<feature type="transmembrane region" description="Helical" evidence="2">
    <location>
        <begin position="452"/>
        <end position="473"/>
    </location>
</feature>
<dbReference type="PANTHER" id="PTHR45757:SF18">
    <property type="entry name" value="MAJOR FACILITATOR SUPERFAMILY (MFS) PROFILE DOMAIN-CONTAINING PROTEIN"/>
    <property type="match status" value="1"/>
</dbReference>
<dbReference type="PROSITE" id="PS50850">
    <property type="entry name" value="MFS"/>
    <property type="match status" value="1"/>
</dbReference>
<dbReference type="Pfam" id="PF07690">
    <property type="entry name" value="MFS_1"/>
    <property type="match status" value="1"/>
</dbReference>
<sequence length="521" mass="58039">MFERQTILDRLSKQFKTIKIKLIKGKPGRISLRSLLIHAFNTLKITMELARKGDGWASYLRKGPSVFRYFILTLTLLTLAISLSCFICFNVSVVHMTNIKSSPYYNSSEPDPFYYSSPDIPIADRRFYLSNSERGWIYAAPFIGALLFAIPVTVMMRTIKARHTQFIVGILTAVITAITPLTLTNFPVWLFVIIRLFQGAALANLYPVIGVVVAKWSPLREKGFFLSTLTGYLQISCIIAMPLSGVLVQLVNWPIVFYVHGAIALILSFMWYIFFTNDPAENFFLSKLELELINYKRNPSPPPDPVNIWEIIRTPSVLAVFAAVFGNFMTFNFANTFFPTYLNNLFGFSSLNASLIVTLVLLLQFFVKIITGVVTDKLDKVEDETKIKWCNSIAFCGTALFLSITTVVPPSWNNLLSIIAISAPYVLLGANGGGFPRSAVLISGQHTPTVMAMFQAVLCGSFLISSLTVPAITPHSTFEEWKLVFVLYIVLLLSTNGIFVAFGSAKPASWASSRTANLIVP</sequence>
<dbReference type="eggNOG" id="KOG2532">
    <property type="taxonomic scope" value="Eukaryota"/>
</dbReference>
<dbReference type="Proteomes" id="UP000095284">
    <property type="component" value="Unplaced"/>
</dbReference>
<dbReference type="Gene3D" id="1.20.1250.20">
    <property type="entry name" value="MFS general substrate transporter like domains"/>
    <property type="match status" value="2"/>
</dbReference>
<evidence type="ECO:0000313" key="4">
    <source>
        <dbReference type="EMBL" id="CAD5234607.1"/>
    </source>
</evidence>
<dbReference type="PANTHER" id="PTHR45757">
    <property type="entry name" value="PROTEIN CBG23364-RELATED"/>
    <property type="match status" value="1"/>
</dbReference>
<feature type="domain" description="Major facilitator superfamily (MFS) profile" evidence="3">
    <location>
        <begin position="76"/>
        <end position="506"/>
    </location>
</feature>
<dbReference type="GO" id="GO:0022857">
    <property type="term" value="F:transmembrane transporter activity"/>
    <property type="evidence" value="ECO:0007669"/>
    <property type="project" value="InterPro"/>
</dbReference>
<evidence type="ECO:0000313" key="8">
    <source>
        <dbReference type="WBParaSite" id="BXY_1168300.1"/>
    </source>
</evidence>
<dbReference type="SMR" id="A0A1I7SF71"/>
<reference evidence="5" key="2">
    <citation type="submission" date="2020-08" db="EMBL/GenBank/DDBJ databases">
        <authorList>
            <person name="Kikuchi T."/>
        </authorList>
    </citation>
    <scope>NUCLEOTIDE SEQUENCE</scope>
    <source>
        <strain evidence="4">Ka4C1</strain>
    </source>
</reference>
<dbReference type="SUPFAM" id="SSF103473">
    <property type="entry name" value="MFS general substrate transporter"/>
    <property type="match status" value="1"/>
</dbReference>